<evidence type="ECO:0000313" key="6">
    <source>
        <dbReference type="Proteomes" id="UP000575469"/>
    </source>
</evidence>
<evidence type="ECO:0000256" key="1">
    <source>
        <dbReference type="ARBA" id="ARBA00001961"/>
    </source>
</evidence>
<evidence type="ECO:0000259" key="4">
    <source>
        <dbReference type="SMART" id="SM00702"/>
    </source>
</evidence>
<evidence type="ECO:0000313" key="5">
    <source>
        <dbReference type="EMBL" id="NMV41884.1"/>
    </source>
</evidence>
<dbReference type="EMBL" id="JABBZM010000040">
    <property type="protein sequence ID" value="NMV41884.1"/>
    <property type="molecule type" value="Genomic_DNA"/>
</dbReference>
<dbReference type="GO" id="GO:0005506">
    <property type="term" value="F:iron ion binding"/>
    <property type="evidence" value="ECO:0007669"/>
    <property type="project" value="InterPro"/>
</dbReference>
<keyword evidence="3" id="KW-0560">Oxidoreductase</keyword>
<keyword evidence="2" id="KW-0223">Dioxygenase</keyword>
<evidence type="ECO:0000256" key="2">
    <source>
        <dbReference type="ARBA" id="ARBA00022964"/>
    </source>
</evidence>
<dbReference type="Pfam" id="PF13640">
    <property type="entry name" value="2OG-FeII_Oxy_3"/>
    <property type="match status" value="1"/>
</dbReference>
<dbReference type="InterPro" id="IPR051842">
    <property type="entry name" value="uS12_prolyl_hydroxylase"/>
</dbReference>
<proteinExistence type="predicted"/>
<accession>A0A848PB49</accession>
<dbReference type="Gene3D" id="2.60.120.620">
    <property type="entry name" value="q2cbj1_9rhob like domain"/>
    <property type="match status" value="1"/>
</dbReference>
<dbReference type="AlphaFoldDB" id="A0A848PB49"/>
<gene>
    <name evidence="5" type="ORF">HGR00_28615</name>
</gene>
<comment type="cofactor">
    <cofactor evidence="1">
        <name>L-ascorbate</name>
        <dbReference type="ChEBI" id="CHEBI:38290"/>
    </cofactor>
</comment>
<protein>
    <submittedName>
        <fullName evidence="5">2OG-Fe(II) oxygenase</fullName>
    </submittedName>
</protein>
<dbReference type="GO" id="GO:0051213">
    <property type="term" value="F:dioxygenase activity"/>
    <property type="evidence" value="ECO:0007669"/>
    <property type="project" value="UniProtKB-KW"/>
</dbReference>
<dbReference type="PANTHER" id="PTHR12117:SF0">
    <property type="entry name" value="PROLYL 3-HYDROXYLASE OGFOD1"/>
    <property type="match status" value="1"/>
</dbReference>
<dbReference type="Proteomes" id="UP000575469">
    <property type="component" value="Unassembled WGS sequence"/>
</dbReference>
<feature type="domain" description="Prolyl 4-hydroxylase alpha subunit" evidence="4">
    <location>
        <begin position="28"/>
        <end position="216"/>
    </location>
</feature>
<dbReference type="InterPro" id="IPR006620">
    <property type="entry name" value="Pro_4_hyd_alph"/>
</dbReference>
<dbReference type="GO" id="GO:0016705">
    <property type="term" value="F:oxidoreductase activity, acting on paired donors, with incorporation or reduction of molecular oxygen"/>
    <property type="evidence" value="ECO:0007669"/>
    <property type="project" value="InterPro"/>
</dbReference>
<organism evidence="5 6">
    <name type="scientific">Ralstonia insidiosa</name>
    <dbReference type="NCBI Taxonomy" id="190721"/>
    <lineage>
        <taxon>Bacteria</taxon>
        <taxon>Pseudomonadati</taxon>
        <taxon>Pseudomonadota</taxon>
        <taxon>Betaproteobacteria</taxon>
        <taxon>Burkholderiales</taxon>
        <taxon>Burkholderiaceae</taxon>
        <taxon>Ralstonia</taxon>
    </lineage>
</organism>
<dbReference type="GO" id="GO:0031418">
    <property type="term" value="F:L-ascorbic acid binding"/>
    <property type="evidence" value="ECO:0007669"/>
    <property type="project" value="InterPro"/>
</dbReference>
<reference evidence="5 6" key="1">
    <citation type="submission" date="2020-04" db="EMBL/GenBank/DDBJ databases">
        <title>Ralstonia insidiosa genome sequencing and assembly.</title>
        <authorList>
            <person name="Martins R.C.R."/>
            <person name="Perdigao-Neto L.V."/>
            <person name="Levin A.S.S."/>
            <person name="Costa S.F."/>
        </authorList>
    </citation>
    <scope>NUCLEOTIDE SEQUENCE [LARGE SCALE GENOMIC DNA]</scope>
    <source>
        <strain evidence="5 6">5047</strain>
    </source>
</reference>
<sequence>MDQDCLDIAKLEWLSQELADRYQGASPFPHIYIDEFLDKPLYDALQAEFPGPDARVWYRFQSAAENQKLQSNDFYGIPRNLRTLITELNGPAFVKFLERMTGIQGLVPDPHLYGGGLHQTLPGGHLGVHVDYNYHVDWRLDRRLNVILYFNEDWNDEWGGHLELWDRDVKNCVQKIAPVANRLAIFNTDEFSWHGHPDPLSCPAGRTRKSIALYYYSNGRPEAERADSHNTVFKQRPGEKYKMTAADLVRGLTPPLVKDFAKRVLKRGE</sequence>
<dbReference type="InterPro" id="IPR044862">
    <property type="entry name" value="Pro_4_hyd_alph_FE2OG_OXY"/>
</dbReference>
<dbReference type="SMART" id="SM00702">
    <property type="entry name" value="P4Hc"/>
    <property type="match status" value="1"/>
</dbReference>
<dbReference type="PANTHER" id="PTHR12117">
    <property type="entry name" value="HISTONE ACETYLTRANSFERASE COMPLEX"/>
    <property type="match status" value="1"/>
</dbReference>
<evidence type="ECO:0000256" key="3">
    <source>
        <dbReference type="ARBA" id="ARBA00023002"/>
    </source>
</evidence>
<name>A0A848PB49_9RALS</name>
<comment type="caution">
    <text evidence="5">The sequence shown here is derived from an EMBL/GenBank/DDBJ whole genome shotgun (WGS) entry which is preliminary data.</text>
</comment>